<dbReference type="Gene3D" id="3.90.550.10">
    <property type="entry name" value="Spore Coat Polysaccharide Biosynthesis Protein SpsA, Chain A"/>
    <property type="match status" value="1"/>
</dbReference>
<proteinExistence type="predicted"/>
<dbReference type="CDD" id="cd00761">
    <property type="entry name" value="Glyco_tranf_GTA_type"/>
    <property type="match status" value="1"/>
</dbReference>
<dbReference type="SUPFAM" id="SSF53448">
    <property type="entry name" value="Nucleotide-diphospho-sugar transferases"/>
    <property type="match status" value="1"/>
</dbReference>
<feature type="domain" description="Glycosyltransferase 2-like" evidence="2">
    <location>
        <begin position="27"/>
        <end position="194"/>
    </location>
</feature>
<gene>
    <name evidence="3" type="primary">aglG</name>
    <name evidence="3" type="ORF">GCM10009020_19790</name>
</gene>
<keyword evidence="1" id="KW-1133">Transmembrane helix</keyword>
<dbReference type="EMBL" id="BAAADV010000003">
    <property type="protein sequence ID" value="GAA0672954.1"/>
    <property type="molecule type" value="Genomic_DNA"/>
</dbReference>
<reference evidence="3 4" key="1">
    <citation type="journal article" date="2019" name="Int. J. Syst. Evol. Microbiol.">
        <title>The Global Catalogue of Microorganisms (GCM) 10K type strain sequencing project: providing services to taxonomists for standard genome sequencing and annotation.</title>
        <authorList>
            <consortium name="The Broad Institute Genomics Platform"/>
            <consortium name="The Broad Institute Genome Sequencing Center for Infectious Disease"/>
            <person name="Wu L."/>
            <person name="Ma J."/>
        </authorList>
    </citation>
    <scope>NUCLEOTIDE SEQUENCE [LARGE SCALE GENOMIC DNA]</scope>
    <source>
        <strain evidence="3 4">JCM 16328</strain>
    </source>
</reference>
<keyword evidence="1" id="KW-0812">Transmembrane</keyword>
<dbReference type="Pfam" id="PF00535">
    <property type="entry name" value="Glycos_transf_2"/>
    <property type="match status" value="1"/>
</dbReference>
<evidence type="ECO:0000313" key="3">
    <source>
        <dbReference type="EMBL" id="GAA0672954.1"/>
    </source>
</evidence>
<dbReference type="AlphaFoldDB" id="A0AAV3TAD1"/>
<dbReference type="InterPro" id="IPR053553">
    <property type="entry name" value="GDP_glucuronosyltransferase"/>
</dbReference>
<accession>A0AAV3TAD1</accession>
<comment type="caution">
    <text evidence="3">The sequence shown here is derived from an EMBL/GenBank/DDBJ whole genome shotgun (WGS) entry which is preliminary data.</text>
</comment>
<dbReference type="PANTHER" id="PTHR43685:SF2">
    <property type="entry name" value="GLYCOSYLTRANSFERASE 2-LIKE DOMAIN-CONTAINING PROTEIN"/>
    <property type="match status" value="1"/>
</dbReference>
<protein>
    <submittedName>
        <fullName evidence="3">Glucosyl-dolichyl phosphate glucuronosyltransferase</fullName>
    </submittedName>
</protein>
<organism evidence="3 4">
    <name type="scientific">Natronoarchaeum mannanilyticum</name>
    <dbReference type="NCBI Taxonomy" id="926360"/>
    <lineage>
        <taxon>Archaea</taxon>
        <taxon>Methanobacteriati</taxon>
        <taxon>Methanobacteriota</taxon>
        <taxon>Stenosarchaea group</taxon>
        <taxon>Halobacteria</taxon>
        <taxon>Halobacteriales</taxon>
        <taxon>Natronoarchaeaceae</taxon>
    </lineage>
</organism>
<keyword evidence="4" id="KW-1185">Reference proteome</keyword>
<dbReference type="InterPro" id="IPR050834">
    <property type="entry name" value="Glycosyltransf_2"/>
</dbReference>
<evidence type="ECO:0000259" key="2">
    <source>
        <dbReference type="Pfam" id="PF00535"/>
    </source>
</evidence>
<dbReference type="InterPro" id="IPR029044">
    <property type="entry name" value="Nucleotide-diphossugar_trans"/>
</dbReference>
<keyword evidence="1" id="KW-0472">Membrane</keyword>
<name>A0AAV3TAD1_9EURY</name>
<dbReference type="NCBIfam" id="NF041394">
    <property type="entry name" value="GtaseAglG_Halo"/>
    <property type="match status" value="1"/>
</dbReference>
<evidence type="ECO:0000256" key="1">
    <source>
        <dbReference type="SAM" id="Phobius"/>
    </source>
</evidence>
<feature type="transmembrane region" description="Helical" evidence="1">
    <location>
        <begin position="304"/>
        <end position="326"/>
    </location>
</feature>
<dbReference type="InterPro" id="IPR001173">
    <property type="entry name" value="Glyco_trans_2-like"/>
</dbReference>
<dbReference type="PANTHER" id="PTHR43685">
    <property type="entry name" value="GLYCOSYLTRANSFERASE"/>
    <property type="match status" value="1"/>
</dbReference>
<evidence type="ECO:0000313" key="4">
    <source>
        <dbReference type="Proteomes" id="UP001500420"/>
    </source>
</evidence>
<sequence length="329" mass="36471">MTGTSLTSDSVTADVDSESASRQLAVSVVVCTHSEDRYDDFSEAVESVLDQTHDPVEAVLVVDGDEDLYRRVDDDYGDDDRVVTHCNDRNRGLLESRNVGAELAGGDVVAFIDDDAVADERWLERLVDAYESEDAVAAGGKMTPLWVGEQPAYLPAEFYWLVGVTHRGFADGEGEVRNTFGSNISFRRDAFLELGGFDSAIGGRKGDRNLQGGETELCARLQAEYGEGVWYVPDAEVGHKVFEYRTDPLWLVERAFWQGYSKRAMETLVEESGDEEGEFLGRLVTEYLPERARRLARSPSASELVQIVSIVAFTGLVGMGYVYGLLRYR</sequence>
<dbReference type="Proteomes" id="UP001500420">
    <property type="component" value="Unassembled WGS sequence"/>
</dbReference>